<dbReference type="Pfam" id="PF14267">
    <property type="entry name" value="DUF4357"/>
    <property type="match status" value="1"/>
</dbReference>
<dbReference type="EMBL" id="CAJC01000037">
    <property type="protein sequence ID" value="CCI51921.1"/>
    <property type="molecule type" value="Genomic_DNA"/>
</dbReference>
<keyword evidence="3" id="KW-1185">Reference proteome</keyword>
<name>A0A077M420_9MICO</name>
<gene>
    <name evidence="2" type="ORF">BN13_1310003</name>
</gene>
<dbReference type="RefSeq" id="WP_048548176.1">
    <property type="nucleotide sequence ID" value="NZ_HF571038.1"/>
</dbReference>
<dbReference type="OrthoDB" id="2656488at2"/>
<organism evidence="2 3">
    <name type="scientific">Nostocoides jenkinsii Ben 74</name>
    <dbReference type="NCBI Taxonomy" id="1193518"/>
    <lineage>
        <taxon>Bacteria</taxon>
        <taxon>Bacillati</taxon>
        <taxon>Actinomycetota</taxon>
        <taxon>Actinomycetes</taxon>
        <taxon>Micrococcales</taxon>
        <taxon>Intrasporangiaceae</taxon>
        <taxon>Nostocoides</taxon>
    </lineage>
</organism>
<feature type="domain" description="GIY-YIG" evidence="1">
    <location>
        <begin position="48"/>
        <end position="132"/>
    </location>
</feature>
<dbReference type="PROSITE" id="PS50164">
    <property type="entry name" value="GIY_YIG"/>
    <property type="match status" value="1"/>
</dbReference>
<reference evidence="2 3" key="1">
    <citation type="journal article" date="2013" name="ISME J.">
        <title>A metabolic model for members of the genus Tetrasphaera involved in enhanced biological phosphorus removal.</title>
        <authorList>
            <person name="Kristiansen R."/>
            <person name="Nguyen H.T.T."/>
            <person name="Saunders A.M."/>
            <person name="Nielsen J.L."/>
            <person name="Wimmer R."/>
            <person name="Le V.Q."/>
            <person name="McIlroy S.J."/>
            <person name="Petrovski S."/>
            <person name="Seviour R.J."/>
            <person name="Calteau A."/>
            <person name="Nielsen K.L."/>
            <person name="Nielsen P.H."/>
        </authorList>
    </citation>
    <scope>NUCLEOTIDE SEQUENCE [LARGE SCALE GENOMIC DNA]</scope>
    <source>
        <strain evidence="2 3">Ben 74</strain>
    </source>
</reference>
<dbReference type="AlphaFoldDB" id="A0A077M420"/>
<evidence type="ECO:0000313" key="2">
    <source>
        <dbReference type="EMBL" id="CCI51921.1"/>
    </source>
</evidence>
<evidence type="ECO:0000313" key="3">
    <source>
        <dbReference type="Proteomes" id="UP000035720"/>
    </source>
</evidence>
<dbReference type="STRING" id="1193518.BN13_1310003"/>
<proteinExistence type="predicted"/>
<dbReference type="CDD" id="cd10447">
    <property type="entry name" value="GIY-YIG_unchar_2"/>
    <property type="match status" value="1"/>
</dbReference>
<dbReference type="Proteomes" id="UP000035720">
    <property type="component" value="Unassembled WGS sequence"/>
</dbReference>
<dbReference type="InterPro" id="IPR000305">
    <property type="entry name" value="GIY-YIG_endonuc"/>
</dbReference>
<dbReference type="InterPro" id="IPR025579">
    <property type="entry name" value="DUF4357"/>
</dbReference>
<sequence length="304" mass="32553">MNGKQVKLFLVDGTPGGLTTAEITNWTGHVLSARRSDLADLLKREEVQRTGVYLLLGDDETALGDTLCYVGEADVIATRLRYHANSQDKAFWDRVVVITSKDTNLTKSHGRYLESRLIQLATKAGRVSLENGTAPPTPNLPEADASDMEYFIGQLQIMLPVLGVNAIRVRKAPTPVASDPVEAPIFTLSNAKAGVHASAQQIDGEFTLLAGSRVVPHWHGVGKATSTQRAYAGYRARHESLLADGSIVAEGGVGLVTRDIVFSSPSTAGAVALGRSCNGRVEWVSPEGTFGSWETRGVDEQSSP</sequence>
<evidence type="ECO:0000259" key="1">
    <source>
        <dbReference type="PROSITE" id="PS50164"/>
    </source>
</evidence>
<accession>A0A077M420</accession>
<protein>
    <recommendedName>
        <fullName evidence="1">GIY-YIG domain-containing protein</fullName>
    </recommendedName>
</protein>
<comment type="caution">
    <text evidence="2">The sequence shown here is derived from an EMBL/GenBank/DDBJ whole genome shotgun (WGS) entry which is preliminary data.</text>
</comment>